<feature type="compositionally biased region" description="Low complexity" evidence="1">
    <location>
        <begin position="30"/>
        <end position="39"/>
    </location>
</feature>
<dbReference type="NCBIfam" id="NF040941">
    <property type="entry name" value="GGGWT_bact"/>
    <property type="match status" value="1"/>
</dbReference>
<evidence type="ECO:0000256" key="2">
    <source>
        <dbReference type="SAM" id="SignalP"/>
    </source>
</evidence>
<dbReference type="Gene3D" id="2.60.120.1000">
    <property type="match status" value="1"/>
</dbReference>
<dbReference type="SUPFAM" id="SSF56496">
    <property type="entry name" value="Fibrinogen C-terminal domain-like"/>
    <property type="match status" value="1"/>
</dbReference>
<dbReference type="Proteomes" id="UP000064967">
    <property type="component" value="Chromosome"/>
</dbReference>
<name>A0A0K1Q167_9BACT</name>
<feature type="region of interest" description="Disordered" evidence="1">
    <location>
        <begin position="30"/>
        <end position="67"/>
    </location>
</feature>
<protein>
    <recommendedName>
        <fullName evidence="5">P/Homo B domain-containing protein</fullName>
    </recommendedName>
</protein>
<dbReference type="PROSITE" id="PS51257">
    <property type="entry name" value="PROKAR_LIPOPROTEIN"/>
    <property type="match status" value="1"/>
</dbReference>
<feature type="signal peptide" evidence="2">
    <location>
        <begin position="1"/>
        <end position="26"/>
    </location>
</feature>
<dbReference type="EMBL" id="CP012333">
    <property type="protein sequence ID" value="AKU99530.1"/>
    <property type="molecule type" value="Genomic_DNA"/>
</dbReference>
<evidence type="ECO:0008006" key="5">
    <source>
        <dbReference type="Google" id="ProtNLM"/>
    </source>
</evidence>
<accession>A0A0K1Q167</accession>
<dbReference type="AlphaFoldDB" id="A0A0K1Q167"/>
<reference evidence="3 4" key="1">
    <citation type="submission" date="2015-08" db="EMBL/GenBank/DDBJ databases">
        <authorList>
            <person name="Babu N.S."/>
            <person name="Beckwith C.J."/>
            <person name="Beseler K.G."/>
            <person name="Brison A."/>
            <person name="Carone J.V."/>
            <person name="Caskin T.P."/>
            <person name="Diamond M."/>
            <person name="Durham M.E."/>
            <person name="Foxe J.M."/>
            <person name="Go M."/>
            <person name="Henderson B.A."/>
            <person name="Jones I.B."/>
            <person name="McGettigan J.A."/>
            <person name="Micheletti S.J."/>
            <person name="Nasrallah M.E."/>
            <person name="Ortiz D."/>
            <person name="Piller C.R."/>
            <person name="Privatt S.R."/>
            <person name="Schneider S.L."/>
            <person name="Sharp S."/>
            <person name="Smith T.C."/>
            <person name="Stanton J.D."/>
            <person name="Ullery H.E."/>
            <person name="Wilson R.J."/>
            <person name="Serrano M.G."/>
            <person name="Buck G."/>
            <person name="Lee V."/>
            <person name="Wang Y."/>
            <person name="Carvalho R."/>
            <person name="Voegtly L."/>
            <person name="Shi R."/>
            <person name="Duckworth R."/>
            <person name="Johnson A."/>
            <person name="Loviza R."/>
            <person name="Walstead R."/>
            <person name="Shah Z."/>
            <person name="Kiflezghi M."/>
            <person name="Wade K."/>
            <person name="Ball S.L."/>
            <person name="Bradley K.W."/>
            <person name="Asai D.J."/>
            <person name="Bowman C.A."/>
            <person name="Russell D.A."/>
            <person name="Pope W.H."/>
            <person name="Jacobs-Sera D."/>
            <person name="Hendrix R.W."/>
            <person name="Hatfull G.F."/>
        </authorList>
    </citation>
    <scope>NUCLEOTIDE SEQUENCE [LARGE SCALE GENOMIC DNA]</scope>
    <source>
        <strain evidence="3 4">DSM 27648</strain>
    </source>
</reference>
<proteinExistence type="predicted"/>
<evidence type="ECO:0000313" key="4">
    <source>
        <dbReference type="Proteomes" id="UP000064967"/>
    </source>
</evidence>
<keyword evidence="2" id="KW-0732">Signal</keyword>
<feature type="chain" id="PRO_5005466427" description="P/Homo B domain-containing protein" evidence="2">
    <location>
        <begin position="27"/>
        <end position="355"/>
    </location>
</feature>
<dbReference type="RefSeq" id="WP_146650970.1">
    <property type="nucleotide sequence ID" value="NZ_CP012333.1"/>
</dbReference>
<gene>
    <name evidence="3" type="ORF">AKJ09_06194</name>
</gene>
<evidence type="ECO:0000313" key="3">
    <source>
        <dbReference type="EMBL" id="AKU99530.1"/>
    </source>
</evidence>
<organism evidence="3 4">
    <name type="scientific">Labilithrix luteola</name>
    <dbReference type="NCBI Taxonomy" id="1391654"/>
    <lineage>
        <taxon>Bacteria</taxon>
        <taxon>Pseudomonadati</taxon>
        <taxon>Myxococcota</taxon>
        <taxon>Polyangia</taxon>
        <taxon>Polyangiales</taxon>
        <taxon>Labilitrichaceae</taxon>
        <taxon>Labilithrix</taxon>
    </lineage>
</organism>
<evidence type="ECO:0000256" key="1">
    <source>
        <dbReference type="SAM" id="MobiDB-lite"/>
    </source>
</evidence>
<keyword evidence="4" id="KW-1185">Reference proteome</keyword>
<dbReference type="InterPro" id="IPR036056">
    <property type="entry name" value="Fibrinogen-like_C"/>
</dbReference>
<dbReference type="KEGG" id="llu:AKJ09_06194"/>
<sequence length="355" mass="36510">MNLTRASVVVALVSPFAAFTALGGLAACEDSSSSSPPTTFDAGQSNFAPGTGDARAPLGDAQTDATDTTTRTFKVKGTILNAANAGLVIQQSGSDDLTIAPGATAFEFATPRPSGSSYAVTIRSFPQHQVCKVKSAAGTVSEADVTDVVIDCANRASCNALLTDFPGTASGTYLVDPDGNGTVTPLVAQCDMTYDDGHGHVGGWTLLMSTNGMGPVALSSVPALASGGQGYLAIDVVKAIAAVSSQIHVRSTGQAATKSVTSTPNSTPITNLRQGVVVNYDITGNDQVGLWTGPLADANHLLFNADANAAIGAQRWPGVYWDWGGFGFHLIDTHSSWTYNNTATGGNEPMEVYVR</sequence>